<accession>A0A448WPY6</accession>
<feature type="compositionally biased region" description="Basic and acidic residues" evidence="1">
    <location>
        <begin position="89"/>
        <end position="116"/>
    </location>
</feature>
<keyword evidence="3" id="KW-1185">Reference proteome</keyword>
<dbReference type="AlphaFoldDB" id="A0A448WPY6"/>
<dbReference type="EMBL" id="CAAALY010031706">
    <property type="protein sequence ID" value="VEL17242.1"/>
    <property type="molecule type" value="Genomic_DNA"/>
</dbReference>
<protein>
    <submittedName>
        <fullName evidence="2">Uncharacterized protein</fullName>
    </submittedName>
</protein>
<evidence type="ECO:0000313" key="2">
    <source>
        <dbReference type="EMBL" id="VEL17242.1"/>
    </source>
</evidence>
<sequence length="151" mass="17257">MPCQASCLAVVSMCLGWGRPKSVGLPFRPASQMARVVDLWPWPDGMSASAASQGQRRWRRQQQHQQQKQDNYGGINLQMGPGAVSNSRAAEEQRRWLSREPGEEGLRREERWRERGPPPDLAYHRTIQPNSMNWYQLAGRTPFIPALKALY</sequence>
<dbReference type="Proteomes" id="UP000784294">
    <property type="component" value="Unassembled WGS sequence"/>
</dbReference>
<proteinExistence type="predicted"/>
<evidence type="ECO:0000256" key="1">
    <source>
        <dbReference type="SAM" id="MobiDB-lite"/>
    </source>
</evidence>
<evidence type="ECO:0000313" key="3">
    <source>
        <dbReference type="Proteomes" id="UP000784294"/>
    </source>
</evidence>
<reference evidence="2" key="1">
    <citation type="submission" date="2018-11" db="EMBL/GenBank/DDBJ databases">
        <authorList>
            <consortium name="Pathogen Informatics"/>
        </authorList>
    </citation>
    <scope>NUCLEOTIDE SEQUENCE</scope>
</reference>
<comment type="caution">
    <text evidence="2">The sequence shown here is derived from an EMBL/GenBank/DDBJ whole genome shotgun (WGS) entry which is preliminary data.</text>
</comment>
<gene>
    <name evidence="2" type="ORF">PXEA_LOCUS10682</name>
</gene>
<name>A0A448WPY6_9PLAT</name>
<feature type="region of interest" description="Disordered" evidence="1">
    <location>
        <begin position="47"/>
        <end position="116"/>
    </location>
</feature>
<organism evidence="2 3">
    <name type="scientific">Protopolystoma xenopodis</name>
    <dbReference type="NCBI Taxonomy" id="117903"/>
    <lineage>
        <taxon>Eukaryota</taxon>
        <taxon>Metazoa</taxon>
        <taxon>Spiralia</taxon>
        <taxon>Lophotrochozoa</taxon>
        <taxon>Platyhelminthes</taxon>
        <taxon>Monogenea</taxon>
        <taxon>Polyopisthocotylea</taxon>
        <taxon>Polystomatidea</taxon>
        <taxon>Polystomatidae</taxon>
        <taxon>Protopolystoma</taxon>
    </lineage>
</organism>